<protein>
    <submittedName>
        <fullName evidence="2">Uncharacterized protein</fullName>
    </submittedName>
</protein>
<feature type="compositionally biased region" description="Polar residues" evidence="1">
    <location>
        <begin position="37"/>
        <end position="56"/>
    </location>
</feature>
<evidence type="ECO:0000313" key="3">
    <source>
        <dbReference type="Proteomes" id="UP000265520"/>
    </source>
</evidence>
<accession>A0A392SH05</accession>
<dbReference type="AlphaFoldDB" id="A0A392SH05"/>
<feature type="region of interest" description="Disordered" evidence="1">
    <location>
        <begin position="1"/>
        <end position="56"/>
    </location>
</feature>
<dbReference type="Proteomes" id="UP000265520">
    <property type="component" value="Unassembled WGS sequence"/>
</dbReference>
<dbReference type="EMBL" id="LXQA010369472">
    <property type="protein sequence ID" value="MCI47240.1"/>
    <property type="molecule type" value="Genomic_DNA"/>
</dbReference>
<sequence length="56" mass="6097">INVVIDDSSPNRVTNVEEDVETSLQQTDNSESEEDSGFNTERTSPESDNAQANKGP</sequence>
<proteinExistence type="predicted"/>
<evidence type="ECO:0000256" key="1">
    <source>
        <dbReference type="SAM" id="MobiDB-lite"/>
    </source>
</evidence>
<organism evidence="2 3">
    <name type="scientific">Trifolium medium</name>
    <dbReference type="NCBI Taxonomy" id="97028"/>
    <lineage>
        <taxon>Eukaryota</taxon>
        <taxon>Viridiplantae</taxon>
        <taxon>Streptophyta</taxon>
        <taxon>Embryophyta</taxon>
        <taxon>Tracheophyta</taxon>
        <taxon>Spermatophyta</taxon>
        <taxon>Magnoliopsida</taxon>
        <taxon>eudicotyledons</taxon>
        <taxon>Gunneridae</taxon>
        <taxon>Pentapetalae</taxon>
        <taxon>rosids</taxon>
        <taxon>fabids</taxon>
        <taxon>Fabales</taxon>
        <taxon>Fabaceae</taxon>
        <taxon>Papilionoideae</taxon>
        <taxon>50 kb inversion clade</taxon>
        <taxon>NPAAA clade</taxon>
        <taxon>Hologalegina</taxon>
        <taxon>IRL clade</taxon>
        <taxon>Trifolieae</taxon>
        <taxon>Trifolium</taxon>
    </lineage>
</organism>
<comment type="caution">
    <text evidence="2">The sequence shown here is derived from an EMBL/GenBank/DDBJ whole genome shotgun (WGS) entry which is preliminary data.</text>
</comment>
<reference evidence="2 3" key="1">
    <citation type="journal article" date="2018" name="Front. Plant Sci.">
        <title>Red Clover (Trifolium pratense) and Zigzag Clover (T. medium) - A Picture of Genomic Similarities and Differences.</title>
        <authorList>
            <person name="Dluhosova J."/>
            <person name="Istvanek J."/>
            <person name="Nedelnik J."/>
            <person name="Repkova J."/>
        </authorList>
    </citation>
    <scope>NUCLEOTIDE SEQUENCE [LARGE SCALE GENOMIC DNA]</scope>
    <source>
        <strain evidence="3">cv. 10/8</strain>
        <tissue evidence="2">Leaf</tissue>
    </source>
</reference>
<keyword evidence="3" id="KW-1185">Reference proteome</keyword>
<feature type="non-terminal residue" evidence="2">
    <location>
        <position position="1"/>
    </location>
</feature>
<evidence type="ECO:0000313" key="2">
    <source>
        <dbReference type="EMBL" id="MCI47240.1"/>
    </source>
</evidence>
<name>A0A392SH05_9FABA</name>